<keyword evidence="3" id="KW-1185">Reference proteome</keyword>
<dbReference type="Proteomes" id="UP001172155">
    <property type="component" value="Unassembled WGS sequence"/>
</dbReference>
<evidence type="ECO:0000313" key="2">
    <source>
        <dbReference type="EMBL" id="KAK0748968.1"/>
    </source>
</evidence>
<proteinExistence type="predicted"/>
<protein>
    <submittedName>
        <fullName evidence="2">Uncharacterized protein</fullName>
    </submittedName>
</protein>
<evidence type="ECO:0000256" key="1">
    <source>
        <dbReference type="SAM" id="SignalP"/>
    </source>
</evidence>
<reference evidence="2" key="1">
    <citation type="submission" date="2023-06" db="EMBL/GenBank/DDBJ databases">
        <title>Genome-scale phylogeny and comparative genomics of the fungal order Sordariales.</title>
        <authorList>
            <consortium name="Lawrence Berkeley National Laboratory"/>
            <person name="Hensen N."/>
            <person name="Bonometti L."/>
            <person name="Westerberg I."/>
            <person name="Brannstrom I.O."/>
            <person name="Guillou S."/>
            <person name="Cros-Aarteil S."/>
            <person name="Calhoun S."/>
            <person name="Haridas S."/>
            <person name="Kuo A."/>
            <person name="Mondo S."/>
            <person name="Pangilinan J."/>
            <person name="Riley R."/>
            <person name="LaButti K."/>
            <person name="Andreopoulos B."/>
            <person name="Lipzen A."/>
            <person name="Chen C."/>
            <person name="Yanf M."/>
            <person name="Daum C."/>
            <person name="Ng V."/>
            <person name="Clum A."/>
            <person name="Steindorff A."/>
            <person name="Ohm R."/>
            <person name="Martin F."/>
            <person name="Silar P."/>
            <person name="Natvig D."/>
            <person name="Lalanne C."/>
            <person name="Gautier V."/>
            <person name="Ament-velasquez S.L."/>
            <person name="Kruys A."/>
            <person name="Hutchinson M.I."/>
            <person name="Powell A.J."/>
            <person name="Barry K."/>
            <person name="Miller A.N."/>
            <person name="Grigoriev I.V."/>
            <person name="Debuchy R."/>
            <person name="Gladieux P."/>
            <person name="Thoren M.H."/>
            <person name="Johannesson H."/>
        </authorList>
    </citation>
    <scope>NUCLEOTIDE SEQUENCE</scope>
    <source>
        <strain evidence="2">SMH3187-1</strain>
    </source>
</reference>
<feature type="signal peptide" evidence="1">
    <location>
        <begin position="1"/>
        <end position="19"/>
    </location>
</feature>
<accession>A0AA40F0J0</accession>
<dbReference type="AlphaFoldDB" id="A0AA40F0J0"/>
<dbReference type="EMBL" id="JAUKUD010000003">
    <property type="protein sequence ID" value="KAK0748968.1"/>
    <property type="molecule type" value="Genomic_DNA"/>
</dbReference>
<evidence type="ECO:0000313" key="3">
    <source>
        <dbReference type="Proteomes" id="UP001172155"/>
    </source>
</evidence>
<name>A0AA40F0J0_9PEZI</name>
<gene>
    <name evidence="2" type="ORF">B0T18DRAFT_427178</name>
</gene>
<organism evidence="2 3">
    <name type="scientific">Schizothecium vesticola</name>
    <dbReference type="NCBI Taxonomy" id="314040"/>
    <lineage>
        <taxon>Eukaryota</taxon>
        <taxon>Fungi</taxon>
        <taxon>Dikarya</taxon>
        <taxon>Ascomycota</taxon>
        <taxon>Pezizomycotina</taxon>
        <taxon>Sordariomycetes</taxon>
        <taxon>Sordariomycetidae</taxon>
        <taxon>Sordariales</taxon>
        <taxon>Schizotheciaceae</taxon>
        <taxon>Schizothecium</taxon>
    </lineage>
</organism>
<keyword evidence="1" id="KW-0732">Signal</keyword>
<comment type="caution">
    <text evidence="2">The sequence shown here is derived from an EMBL/GenBank/DDBJ whole genome shotgun (WGS) entry which is preliminary data.</text>
</comment>
<feature type="chain" id="PRO_5041244758" evidence="1">
    <location>
        <begin position="20"/>
        <end position="63"/>
    </location>
</feature>
<sequence length="63" mass="6850">MKLLLLIAAVLQLSAGALASEFFIYAGQISAVNTGFSNDYHAFAFFPSRPKQCTPGNLNPIRF</sequence>